<dbReference type="Proteomes" id="UP000191691">
    <property type="component" value="Unassembled WGS sequence"/>
</dbReference>
<evidence type="ECO:0000313" key="2">
    <source>
        <dbReference type="Proteomes" id="UP000191691"/>
    </source>
</evidence>
<accession>A0A1V6XRY9</accession>
<dbReference type="EMBL" id="MOOB01000057">
    <property type="protein sequence ID" value="OQE77868.1"/>
    <property type="molecule type" value="Genomic_DNA"/>
</dbReference>
<reference evidence="2" key="1">
    <citation type="journal article" date="2017" name="Nat. Microbiol.">
        <title>Global analysis of biosynthetic gene clusters reveals vast potential of secondary metabolite production in Penicillium species.</title>
        <authorList>
            <person name="Nielsen J.C."/>
            <person name="Grijseels S."/>
            <person name="Prigent S."/>
            <person name="Ji B."/>
            <person name="Dainat J."/>
            <person name="Nielsen K.F."/>
            <person name="Frisvad J.C."/>
            <person name="Workman M."/>
            <person name="Nielsen J."/>
        </authorList>
    </citation>
    <scope>NUCLEOTIDE SEQUENCE [LARGE SCALE GENOMIC DNA]</scope>
    <source>
        <strain evidence="2">IBT 13039</strain>
    </source>
</reference>
<name>A0A1V6XRY9_PENNA</name>
<comment type="caution">
    <text evidence="1">The sequence shown here is derived from an EMBL/GenBank/DDBJ whole genome shotgun (WGS) entry which is preliminary data.</text>
</comment>
<sequence length="104" mass="11340">MCKRPHRFVAFGICDSLGLFLLRRRAGVRVGICNTGMNWKAGPVYEPRKDAGMRIMTGKQARSEQKAIGEDGNRSATAFTELQAERSGSAYSADQAPMSARACV</sequence>
<proteinExistence type="predicted"/>
<protein>
    <submittedName>
        <fullName evidence="1">Uncharacterized protein</fullName>
    </submittedName>
</protein>
<organism evidence="1 2">
    <name type="scientific">Penicillium nalgiovense</name>
    <dbReference type="NCBI Taxonomy" id="60175"/>
    <lineage>
        <taxon>Eukaryota</taxon>
        <taxon>Fungi</taxon>
        <taxon>Dikarya</taxon>
        <taxon>Ascomycota</taxon>
        <taxon>Pezizomycotina</taxon>
        <taxon>Eurotiomycetes</taxon>
        <taxon>Eurotiomycetidae</taxon>
        <taxon>Eurotiales</taxon>
        <taxon>Aspergillaceae</taxon>
        <taxon>Penicillium</taxon>
    </lineage>
</organism>
<dbReference type="AlphaFoldDB" id="A0A1V6XRY9"/>
<keyword evidence="2" id="KW-1185">Reference proteome</keyword>
<evidence type="ECO:0000313" key="1">
    <source>
        <dbReference type="EMBL" id="OQE77868.1"/>
    </source>
</evidence>
<gene>
    <name evidence="1" type="ORF">PENNAL_c0057G02979</name>
</gene>